<reference evidence="4 5" key="1">
    <citation type="submission" date="2019-11" db="EMBL/GenBank/DDBJ databases">
        <title>Comparative genomics of hydrocarbon-degrading Desulfosarcina strains.</title>
        <authorList>
            <person name="Watanabe M."/>
            <person name="Kojima H."/>
            <person name="Fukui M."/>
        </authorList>
    </citation>
    <scope>NUCLEOTIDE SEQUENCE [LARGE SCALE GENOMIC DNA]</scope>
    <source>
        <strain evidence="4 5">PP31</strain>
    </source>
</reference>
<dbReference type="Gene3D" id="2.60.40.790">
    <property type="match status" value="1"/>
</dbReference>
<dbReference type="InterPro" id="IPR008978">
    <property type="entry name" value="HSP20-like_chaperone"/>
</dbReference>
<dbReference type="SUPFAM" id="SSF49764">
    <property type="entry name" value="HSP20-like chaperones"/>
    <property type="match status" value="1"/>
</dbReference>
<dbReference type="PROSITE" id="PS01031">
    <property type="entry name" value="SHSP"/>
    <property type="match status" value="1"/>
</dbReference>
<evidence type="ECO:0000256" key="1">
    <source>
        <dbReference type="PROSITE-ProRule" id="PRU00285"/>
    </source>
</evidence>
<dbReference type="RefSeq" id="WP_155304493.1">
    <property type="nucleotide sequence ID" value="NZ_AP021875.1"/>
</dbReference>
<keyword evidence="5" id="KW-1185">Reference proteome</keyword>
<evidence type="ECO:0000313" key="4">
    <source>
        <dbReference type="EMBL" id="BBO75588.1"/>
    </source>
</evidence>
<organism evidence="4 5">
    <name type="scientific">Desulfosarcina widdelii</name>
    <dbReference type="NCBI Taxonomy" id="947919"/>
    <lineage>
        <taxon>Bacteria</taxon>
        <taxon>Pseudomonadati</taxon>
        <taxon>Thermodesulfobacteriota</taxon>
        <taxon>Desulfobacteria</taxon>
        <taxon>Desulfobacterales</taxon>
        <taxon>Desulfosarcinaceae</taxon>
        <taxon>Desulfosarcina</taxon>
    </lineage>
</organism>
<dbReference type="CDD" id="cd06464">
    <property type="entry name" value="ACD_sHsps-like"/>
    <property type="match status" value="1"/>
</dbReference>
<gene>
    <name evidence="4" type="ORF">DSCW_30050</name>
</gene>
<evidence type="ECO:0000313" key="5">
    <source>
        <dbReference type="Proteomes" id="UP000427769"/>
    </source>
</evidence>
<sequence length="149" mass="17064">MFDLMPWRKGSGSDLMGFKSEMDNLFNRFFDLDFPLLKAGEWAPRMDVTDGEKQITVQAEIPGCEAGDIDISLEGRRLTIKGEKKHEKEEKDENYLRRERARGFFSRTIELPAEVDQDAVEATYKKGVLTVSLNKMVPSESKKIEIKTT</sequence>
<feature type="domain" description="SHSP" evidence="3">
    <location>
        <begin position="37"/>
        <end position="149"/>
    </location>
</feature>
<dbReference type="KEGG" id="dwd:DSCW_30050"/>
<accession>A0A5K7Z3N2</accession>
<proteinExistence type="inferred from homology"/>
<evidence type="ECO:0000256" key="2">
    <source>
        <dbReference type="RuleBase" id="RU003616"/>
    </source>
</evidence>
<dbReference type="Proteomes" id="UP000427769">
    <property type="component" value="Chromosome"/>
</dbReference>
<dbReference type="EMBL" id="AP021875">
    <property type="protein sequence ID" value="BBO75588.1"/>
    <property type="molecule type" value="Genomic_DNA"/>
</dbReference>
<evidence type="ECO:0000259" key="3">
    <source>
        <dbReference type="PROSITE" id="PS01031"/>
    </source>
</evidence>
<dbReference type="AlphaFoldDB" id="A0A5K7Z3N2"/>
<dbReference type="OrthoDB" id="9811615at2"/>
<dbReference type="InterPro" id="IPR031107">
    <property type="entry name" value="Small_HSP"/>
</dbReference>
<dbReference type="InterPro" id="IPR002068">
    <property type="entry name" value="A-crystallin/Hsp20_dom"/>
</dbReference>
<comment type="similarity">
    <text evidence="1 2">Belongs to the small heat shock protein (HSP20) family.</text>
</comment>
<dbReference type="Pfam" id="PF00011">
    <property type="entry name" value="HSP20"/>
    <property type="match status" value="1"/>
</dbReference>
<dbReference type="PANTHER" id="PTHR11527">
    <property type="entry name" value="HEAT-SHOCK PROTEIN 20 FAMILY MEMBER"/>
    <property type="match status" value="1"/>
</dbReference>
<name>A0A5K7Z3N2_9BACT</name>
<protein>
    <submittedName>
        <fullName evidence="4">Heat-shock protein Hsp20</fullName>
    </submittedName>
</protein>